<comment type="caution">
    <text evidence="3">The sequence shown here is derived from an EMBL/GenBank/DDBJ whole genome shotgun (WGS) entry which is preliminary data.</text>
</comment>
<organism evidence="3 4">
    <name type="scientific">Peronospora matthiolae</name>
    <dbReference type="NCBI Taxonomy" id="2874970"/>
    <lineage>
        <taxon>Eukaryota</taxon>
        <taxon>Sar</taxon>
        <taxon>Stramenopiles</taxon>
        <taxon>Oomycota</taxon>
        <taxon>Peronosporomycetes</taxon>
        <taxon>Peronosporales</taxon>
        <taxon>Peronosporaceae</taxon>
        <taxon>Peronospora</taxon>
    </lineage>
</organism>
<accession>A0AAV1U248</accession>
<feature type="compositionally biased region" description="Basic and acidic residues" evidence="2">
    <location>
        <begin position="54"/>
        <end position="64"/>
    </location>
</feature>
<proteinExistence type="predicted"/>
<evidence type="ECO:0000256" key="2">
    <source>
        <dbReference type="SAM" id="MobiDB-lite"/>
    </source>
</evidence>
<keyword evidence="1" id="KW-0175">Coiled coil</keyword>
<evidence type="ECO:0000313" key="4">
    <source>
        <dbReference type="Proteomes" id="UP001162060"/>
    </source>
</evidence>
<dbReference type="EMBL" id="CAKLBY020000130">
    <property type="protein sequence ID" value="CAK7928744.1"/>
    <property type="molecule type" value="Genomic_DNA"/>
</dbReference>
<sequence>MQHVRVPRASQVPVPPPNSAPLEISRETRQQLRAVRHCAYERYQENAQWTRELLEGPKAQKDAEPCTSHPTELSEDSWKQLEASRQMVQKLEEKLKHQSEAQDAAQRQFDEMMTMLKNAHDAAAVEECEAKLAQDKLLLVSDQPRKMDIVRL</sequence>
<reference evidence="3" key="1">
    <citation type="submission" date="2024-01" db="EMBL/GenBank/DDBJ databases">
        <authorList>
            <person name="Webb A."/>
        </authorList>
    </citation>
    <scope>NUCLEOTIDE SEQUENCE</scope>
    <source>
        <strain evidence="3">Pm1</strain>
    </source>
</reference>
<evidence type="ECO:0000256" key="1">
    <source>
        <dbReference type="SAM" id="Coils"/>
    </source>
</evidence>
<evidence type="ECO:0000313" key="3">
    <source>
        <dbReference type="EMBL" id="CAK7928744.1"/>
    </source>
</evidence>
<feature type="region of interest" description="Disordered" evidence="2">
    <location>
        <begin position="54"/>
        <end position="79"/>
    </location>
</feature>
<feature type="region of interest" description="Disordered" evidence="2">
    <location>
        <begin position="1"/>
        <end position="23"/>
    </location>
</feature>
<dbReference type="Proteomes" id="UP001162060">
    <property type="component" value="Unassembled WGS sequence"/>
</dbReference>
<feature type="coiled-coil region" evidence="1">
    <location>
        <begin position="81"/>
        <end position="108"/>
    </location>
</feature>
<dbReference type="AlphaFoldDB" id="A0AAV1U248"/>
<name>A0AAV1U248_9STRA</name>
<gene>
    <name evidence="3" type="ORF">PM001_LOCUS13894</name>
</gene>
<protein>
    <submittedName>
        <fullName evidence="3">Uncharacterized protein</fullName>
    </submittedName>
</protein>